<evidence type="ECO:0000256" key="2">
    <source>
        <dbReference type="ARBA" id="ARBA00007365"/>
    </source>
</evidence>
<evidence type="ECO:0000256" key="5">
    <source>
        <dbReference type="RuleBase" id="RU363019"/>
    </source>
</evidence>
<comment type="function">
    <text evidence="1 5">PPIases accelerate the folding of proteins. It catalyzes the cis-trans isomerization of proline imidic peptide bonds in oligopeptides.</text>
</comment>
<keyword evidence="3 5" id="KW-0697">Rotamase</keyword>
<dbReference type="Gene3D" id="2.40.100.10">
    <property type="entry name" value="Cyclophilin-like"/>
    <property type="match status" value="1"/>
</dbReference>
<dbReference type="PROSITE" id="PS00170">
    <property type="entry name" value="CSA_PPIASE_1"/>
    <property type="match status" value="1"/>
</dbReference>
<feature type="domain" description="PPIase cyclophilin-type" evidence="6">
    <location>
        <begin position="18"/>
        <end position="169"/>
    </location>
</feature>
<name>A0A099EZH2_9RHOB</name>
<dbReference type="eggNOG" id="COG0652">
    <property type="taxonomic scope" value="Bacteria"/>
</dbReference>
<keyword evidence="4 5" id="KW-0413">Isomerase</keyword>
<evidence type="ECO:0000256" key="1">
    <source>
        <dbReference type="ARBA" id="ARBA00002388"/>
    </source>
</evidence>
<reference evidence="7 9" key="1">
    <citation type="submission" date="2014-09" db="EMBL/GenBank/DDBJ databases">
        <authorList>
            <person name="McGinnis J.M."/>
            <person name="Wolfgang W.J."/>
        </authorList>
    </citation>
    <scope>NUCLEOTIDE SEQUENCE [LARGE SCALE GENOMIC DNA]</scope>
    <source>
        <strain evidence="7 9">JCM 14014</strain>
    </source>
</reference>
<evidence type="ECO:0000259" key="6">
    <source>
        <dbReference type="PROSITE" id="PS50072"/>
    </source>
</evidence>
<dbReference type="InterPro" id="IPR002130">
    <property type="entry name" value="Cyclophilin-type_PPIase_dom"/>
</dbReference>
<gene>
    <name evidence="7" type="ORF">IT41_13380</name>
    <name evidence="8" type="ORF">SAMN04487972_11954</name>
</gene>
<dbReference type="PANTHER" id="PTHR45625">
    <property type="entry name" value="PEPTIDYL-PROLYL CIS-TRANS ISOMERASE-RELATED"/>
    <property type="match status" value="1"/>
</dbReference>
<dbReference type="EMBL" id="JRKN01000019">
    <property type="protein sequence ID" value="KGJ03604.1"/>
    <property type="molecule type" value="Genomic_DNA"/>
</dbReference>
<comment type="catalytic activity">
    <reaction evidence="5">
        <text>[protein]-peptidylproline (omega=180) = [protein]-peptidylproline (omega=0)</text>
        <dbReference type="Rhea" id="RHEA:16237"/>
        <dbReference type="Rhea" id="RHEA-COMP:10747"/>
        <dbReference type="Rhea" id="RHEA-COMP:10748"/>
        <dbReference type="ChEBI" id="CHEBI:83833"/>
        <dbReference type="ChEBI" id="CHEBI:83834"/>
        <dbReference type="EC" id="5.2.1.8"/>
    </reaction>
</comment>
<dbReference type="EC" id="5.2.1.8" evidence="5"/>
<dbReference type="AlphaFoldDB" id="A0A099EZH2"/>
<sequence>MAEIKDPENTVIIALKDGPVVIELLPDVAPKHVERMKELARAGKYDNVAFHRVIEGFMAQTGDVEHANMESDHNPGRAGTGGSDLPDLPAEFSRLPHDRGTLGAARSANPNSANSQFFINFSDNHFLNGQYTVYGRVIAGMEHVDKIQRGEPPANPDRMISVKVAADAE</sequence>
<dbReference type="SUPFAM" id="SSF50891">
    <property type="entry name" value="Cyclophilin-like"/>
    <property type="match status" value="1"/>
</dbReference>
<comment type="similarity">
    <text evidence="2 5">Belongs to the cyclophilin-type PPIase family.</text>
</comment>
<dbReference type="OrthoDB" id="9807797at2"/>
<dbReference type="Proteomes" id="UP000029846">
    <property type="component" value="Unassembled WGS sequence"/>
</dbReference>
<dbReference type="InterPro" id="IPR024936">
    <property type="entry name" value="Cyclophilin-type_PPIase"/>
</dbReference>
<evidence type="ECO:0000313" key="7">
    <source>
        <dbReference type="EMBL" id="KGJ03604.1"/>
    </source>
</evidence>
<dbReference type="Pfam" id="PF00160">
    <property type="entry name" value="Pro_isomerase"/>
    <property type="match status" value="1"/>
</dbReference>
<dbReference type="InterPro" id="IPR029000">
    <property type="entry name" value="Cyclophilin-like_dom_sf"/>
</dbReference>
<evidence type="ECO:0000313" key="8">
    <source>
        <dbReference type="EMBL" id="SFA58103.1"/>
    </source>
</evidence>
<dbReference type="RefSeq" id="WP_036742055.1">
    <property type="nucleotide sequence ID" value="NZ_FOJO01000019.1"/>
</dbReference>
<dbReference type="PRINTS" id="PR00153">
    <property type="entry name" value="CSAPPISMRASE"/>
</dbReference>
<dbReference type="Proteomes" id="UP000182312">
    <property type="component" value="Unassembled WGS sequence"/>
</dbReference>
<evidence type="ECO:0000313" key="10">
    <source>
        <dbReference type="Proteomes" id="UP000182312"/>
    </source>
</evidence>
<reference evidence="8 10" key="3">
    <citation type="submission" date="2016-10" db="EMBL/GenBank/DDBJ databases">
        <authorList>
            <person name="de Groot N.N."/>
        </authorList>
    </citation>
    <scope>NUCLEOTIDE SEQUENCE [LARGE SCALE GENOMIC DNA]</scope>
    <source>
        <strain evidence="8 10">CGMCC 1.6117</strain>
    </source>
</reference>
<keyword evidence="9" id="KW-1185">Reference proteome</keyword>
<reference evidence="7 9" key="2">
    <citation type="submission" date="2014-10" db="EMBL/GenBank/DDBJ databases">
        <title>Paracoccus sanguinis sp. nov., isolated from clinical specimens of New York State patients.</title>
        <authorList>
            <person name="Mingle L.A."/>
            <person name="Cole J.A."/>
            <person name="Lapierre P."/>
            <person name="Musser K.A."/>
        </authorList>
    </citation>
    <scope>NUCLEOTIDE SEQUENCE [LARGE SCALE GENOMIC DNA]</scope>
    <source>
        <strain evidence="7 9">JCM 14014</strain>
    </source>
</reference>
<dbReference type="PROSITE" id="PS50072">
    <property type="entry name" value="CSA_PPIASE_2"/>
    <property type="match status" value="1"/>
</dbReference>
<proteinExistence type="inferred from homology"/>
<dbReference type="InterPro" id="IPR020892">
    <property type="entry name" value="Cyclophilin-type_PPIase_CS"/>
</dbReference>
<evidence type="ECO:0000256" key="3">
    <source>
        <dbReference type="ARBA" id="ARBA00023110"/>
    </source>
</evidence>
<dbReference type="GO" id="GO:0003755">
    <property type="term" value="F:peptidyl-prolyl cis-trans isomerase activity"/>
    <property type="evidence" value="ECO:0007669"/>
    <property type="project" value="UniProtKB-UniRule"/>
</dbReference>
<dbReference type="EMBL" id="FOJO01000019">
    <property type="protein sequence ID" value="SFA58103.1"/>
    <property type="molecule type" value="Genomic_DNA"/>
</dbReference>
<evidence type="ECO:0000256" key="4">
    <source>
        <dbReference type="ARBA" id="ARBA00023235"/>
    </source>
</evidence>
<dbReference type="CDD" id="cd00317">
    <property type="entry name" value="cyclophilin"/>
    <property type="match status" value="1"/>
</dbReference>
<protein>
    <recommendedName>
        <fullName evidence="5">Peptidyl-prolyl cis-trans isomerase</fullName>
        <shortName evidence="5">PPIase</shortName>
        <ecNumber evidence="5">5.2.1.8</ecNumber>
    </recommendedName>
</protein>
<dbReference type="PANTHER" id="PTHR45625:SF4">
    <property type="entry name" value="PEPTIDYLPROLYL ISOMERASE DOMAIN AND WD REPEAT-CONTAINING PROTEIN 1"/>
    <property type="match status" value="1"/>
</dbReference>
<dbReference type="GO" id="GO:0006457">
    <property type="term" value="P:protein folding"/>
    <property type="evidence" value="ECO:0007669"/>
    <property type="project" value="InterPro"/>
</dbReference>
<dbReference type="STRING" id="376733.SAMN04487972_11954"/>
<organism evidence="7 9">
    <name type="scientific">Paracoccus halophilus</name>
    <dbReference type="NCBI Taxonomy" id="376733"/>
    <lineage>
        <taxon>Bacteria</taxon>
        <taxon>Pseudomonadati</taxon>
        <taxon>Pseudomonadota</taxon>
        <taxon>Alphaproteobacteria</taxon>
        <taxon>Rhodobacterales</taxon>
        <taxon>Paracoccaceae</taxon>
        <taxon>Paracoccus</taxon>
    </lineage>
</organism>
<dbReference type="InterPro" id="IPR044666">
    <property type="entry name" value="Cyclophilin_A-like"/>
</dbReference>
<evidence type="ECO:0000313" key="9">
    <source>
        <dbReference type="Proteomes" id="UP000029846"/>
    </source>
</evidence>
<accession>A0A099EZH2</accession>
<dbReference type="PIRSF" id="PIRSF001467">
    <property type="entry name" value="Peptidylpro_ismrse"/>
    <property type="match status" value="1"/>
</dbReference>